<dbReference type="OrthoDB" id="9782128at2"/>
<evidence type="ECO:0000313" key="3">
    <source>
        <dbReference type="Proteomes" id="UP000251835"/>
    </source>
</evidence>
<reference evidence="2 3" key="1">
    <citation type="submission" date="2018-05" db="EMBL/GenBank/DDBJ databases">
        <title>Genomic Encyclopedia of Type Strains, Phase IV (KMG-IV): sequencing the most valuable type-strain genomes for metagenomic binning, comparative biology and taxonomic classification.</title>
        <authorList>
            <person name="Goeker M."/>
        </authorList>
    </citation>
    <scope>NUCLEOTIDE SEQUENCE [LARGE SCALE GENOMIC DNA]</scope>
    <source>
        <strain evidence="2 3">DSM 28579</strain>
    </source>
</reference>
<proteinExistence type="predicted"/>
<evidence type="ECO:0000256" key="1">
    <source>
        <dbReference type="PIRSR" id="PIRSR613078-3"/>
    </source>
</evidence>
<dbReference type="PANTHER" id="PTHR48100">
    <property type="entry name" value="BROAD-SPECIFICITY PHOSPHATASE YOR283W-RELATED"/>
    <property type="match status" value="1"/>
</dbReference>
<comment type="caution">
    <text evidence="2">The sequence shown here is derived from an EMBL/GenBank/DDBJ whole genome shotgun (WGS) entry which is preliminary data.</text>
</comment>
<keyword evidence="3" id="KW-1185">Reference proteome</keyword>
<dbReference type="InterPro" id="IPR013078">
    <property type="entry name" value="His_Pase_superF_clade-1"/>
</dbReference>
<dbReference type="Pfam" id="PF00300">
    <property type="entry name" value="His_Phos_1"/>
    <property type="match status" value="1"/>
</dbReference>
<dbReference type="InterPro" id="IPR050275">
    <property type="entry name" value="PGM_Phosphatase"/>
</dbReference>
<sequence>MSTFYDNIFDKEIFLIRHPKTVAGNSYCYGASDVAVDDKILEETAKKVKAKLEGLKADICYSSPLIRAHSLAKCLFPEQEIVLEDKIREVDFGDWEGVSWEEIPIDAQKRWGDDVLNFKEHGGENFNDLKARVVPFWEEILHNDKEKTVVVAHAGVIVATLSHLLQANPSKVFMLDISFGSVVRIQIKGGTYFKIKIL</sequence>
<protein>
    <submittedName>
        <fullName evidence="2">Alpha-ribazole phosphatase</fullName>
    </submittedName>
</protein>
<dbReference type="Proteomes" id="UP000251835">
    <property type="component" value="Unassembled WGS sequence"/>
</dbReference>
<dbReference type="EMBL" id="QENZ01000003">
    <property type="protein sequence ID" value="PVX51880.1"/>
    <property type="molecule type" value="Genomic_DNA"/>
</dbReference>
<evidence type="ECO:0000313" key="2">
    <source>
        <dbReference type="EMBL" id="PVX51880.1"/>
    </source>
</evidence>
<feature type="site" description="Transition state stabilizer" evidence="1">
    <location>
        <position position="153"/>
    </location>
</feature>
<gene>
    <name evidence="2" type="ORF">C7377_0171</name>
</gene>
<organism evidence="2 3">
    <name type="scientific">Balneicella halophila</name>
    <dbReference type="NCBI Taxonomy" id="1537566"/>
    <lineage>
        <taxon>Bacteria</taxon>
        <taxon>Pseudomonadati</taxon>
        <taxon>Bacteroidota</taxon>
        <taxon>Bacteroidia</taxon>
        <taxon>Bacteroidales</taxon>
        <taxon>Balneicellaceae</taxon>
        <taxon>Balneicella</taxon>
    </lineage>
</organism>
<dbReference type="SMART" id="SM00855">
    <property type="entry name" value="PGAM"/>
    <property type="match status" value="1"/>
</dbReference>
<dbReference type="CDD" id="cd07067">
    <property type="entry name" value="HP_PGM_like"/>
    <property type="match status" value="1"/>
</dbReference>
<name>A0A7L4UQ48_BALHA</name>
<dbReference type="AlphaFoldDB" id="A0A7L4UQ48"/>
<dbReference type="PANTHER" id="PTHR48100:SF59">
    <property type="entry name" value="ADENOSYLCOBALAMIN_ALPHA-RIBAZOLE PHOSPHATASE"/>
    <property type="match status" value="1"/>
</dbReference>
<dbReference type="Gene3D" id="3.40.50.1240">
    <property type="entry name" value="Phosphoglycerate mutase-like"/>
    <property type="match status" value="1"/>
</dbReference>
<dbReference type="GO" id="GO:0005737">
    <property type="term" value="C:cytoplasm"/>
    <property type="evidence" value="ECO:0007669"/>
    <property type="project" value="TreeGrafter"/>
</dbReference>
<dbReference type="GO" id="GO:0016791">
    <property type="term" value="F:phosphatase activity"/>
    <property type="evidence" value="ECO:0007669"/>
    <property type="project" value="TreeGrafter"/>
</dbReference>
<dbReference type="InterPro" id="IPR029033">
    <property type="entry name" value="His_PPase_superfam"/>
</dbReference>
<dbReference type="SUPFAM" id="SSF53254">
    <property type="entry name" value="Phosphoglycerate mutase-like"/>
    <property type="match status" value="1"/>
</dbReference>
<accession>A0A7L4UQ48</accession>
<dbReference type="RefSeq" id="WP_116495450.1">
    <property type="nucleotide sequence ID" value="NZ_QENZ01000003.1"/>
</dbReference>